<proteinExistence type="predicted"/>
<dbReference type="AlphaFoldDB" id="A0AA96EYW7"/>
<dbReference type="EMBL" id="CP134878">
    <property type="protein sequence ID" value="WNM19303.1"/>
    <property type="molecule type" value="Genomic_DNA"/>
</dbReference>
<gene>
    <name evidence="2" type="ORF">RN605_08320</name>
    <name evidence="1" type="ORF">RN608_01150</name>
</gene>
<dbReference type="EMBL" id="CP134890">
    <property type="protein sequence ID" value="WNM20692.1"/>
    <property type="molecule type" value="Genomic_DNA"/>
</dbReference>
<dbReference type="RefSeq" id="WP_313324127.1">
    <property type="nucleotide sequence ID" value="NZ_CP134878.1"/>
</dbReference>
<name>A0AA96EYW7_9FLAO</name>
<keyword evidence="3" id="KW-1185">Reference proteome</keyword>
<accession>A0AA96EYW7</accession>
<reference evidence="2 3" key="1">
    <citation type="submission" date="2023-09" db="EMBL/GenBank/DDBJ databases">
        <title>Flavobacterium sp. a novel bacteria isolate from Pepper rhizosphere.</title>
        <authorList>
            <person name="Peng Y."/>
            <person name="Lee J."/>
        </authorList>
    </citation>
    <scope>NUCLEOTIDE SEQUENCE [LARGE SCALE GENOMIC DNA]</scope>
    <source>
        <strain evidence="1">PMR2A8</strain>
        <strain evidence="2 3">PMTSA4</strain>
    </source>
</reference>
<evidence type="ECO:0000313" key="2">
    <source>
        <dbReference type="EMBL" id="WNM20692.1"/>
    </source>
</evidence>
<evidence type="ECO:0008006" key="4">
    <source>
        <dbReference type="Google" id="ProtNLM"/>
    </source>
</evidence>
<sequence length="205" mass="24346">MNKKFILVLIIFIVSIFSCEKNKTNNSIKSKKEFKSKSDSIKYLNYINLIELGNGTIDRYIVVNVKNLNTGEKKEICTYSGFLDYALEVENKNDKIQQQIRNKERYFEFKDTAALNNIGFYSYSIDELKDYEKKINFDSILVKLSKKEYTGMEFGKNHNELNMFAHLLFNKGILSQHYSCYCMFQIIDENYINDRKKEIKRFEKE</sequence>
<dbReference type="PROSITE" id="PS51257">
    <property type="entry name" value="PROKAR_LIPOPROTEIN"/>
    <property type="match status" value="1"/>
</dbReference>
<dbReference type="Proteomes" id="UP001304515">
    <property type="component" value="Chromosome"/>
</dbReference>
<accession>A0AA96J3G0</accession>
<evidence type="ECO:0000313" key="3">
    <source>
        <dbReference type="Proteomes" id="UP001304515"/>
    </source>
</evidence>
<organism evidence="2 3">
    <name type="scientific">Flavobacterium capsici</name>
    <dbReference type="NCBI Taxonomy" id="3075618"/>
    <lineage>
        <taxon>Bacteria</taxon>
        <taxon>Pseudomonadati</taxon>
        <taxon>Bacteroidota</taxon>
        <taxon>Flavobacteriia</taxon>
        <taxon>Flavobacteriales</taxon>
        <taxon>Flavobacteriaceae</taxon>
        <taxon>Flavobacterium</taxon>
    </lineage>
</organism>
<protein>
    <recommendedName>
        <fullName evidence="4">Lipoprotein</fullName>
    </recommendedName>
</protein>
<evidence type="ECO:0000313" key="1">
    <source>
        <dbReference type="EMBL" id="WNM19303.1"/>
    </source>
</evidence>
<dbReference type="KEGG" id="fcj:RN605_08320"/>